<evidence type="ECO:0000313" key="2">
    <source>
        <dbReference type="Proteomes" id="UP000315403"/>
    </source>
</evidence>
<accession>A0A543Q2C2</accession>
<dbReference type="EMBL" id="SZUV01000001">
    <property type="protein sequence ID" value="TQN50486.1"/>
    <property type="molecule type" value="Genomic_DNA"/>
</dbReference>
<gene>
    <name evidence="1" type="ORF">DLNHIDIE_00339</name>
</gene>
<dbReference type="AlphaFoldDB" id="A0A543Q2C2"/>
<proteinExistence type="predicted"/>
<organism evidence="1 2">
    <name type="scientific">Acidithiobacillus thiooxidans ATCC 19377</name>
    <dbReference type="NCBI Taxonomy" id="637390"/>
    <lineage>
        <taxon>Bacteria</taxon>
        <taxon>Pseudomonadati</taxon>
        <taxon>Pseudomonadota</taxon>
        <taxon>Acidithiobacillia</taxon>
        <taxon>Acidithiobacillales</taxon>
        <taxon>Acidithiobacillaceae</taxon>
        <taxon>Acidithiobacillus</taxon>
    </lineage>
</organism>
<reference evidence="1 2" key="1">
    <citation type="submission" date="2019-03" db="EMBL/GenBank/DDBJ databases">
        <title>New insights into Acidothiobacillus thiooxidans sulfur metabolism through coupled gene expression, solution geochemistry, microscopy and spectroscopy analyses.</title>
        <authorList>
            <person name="Camacho D."/>
            <person name="Frazao R."/>
            <person name="Fouillen A."/>
            <person name="Nanci A."/>
            <person name="Lang B.F."/>
            <person name="Apte S.C."/>
            <person name="Baron C."/>
            <person name="Warren L.A."/>
        </authorList>
    </citation>
    <scope>NUCLEOTIDE SEQUENCE [LARGE SCALE GENOMIC DNA]</scope>
    <source>
        <strain evidence="1 2">ATCC 19377</strain>
    </source>
</reference>
<evidence type="ECO:0000313" key="1">
    <source>
        <dbReference type="EMBL" id="TQN50486.1"/>
    </source>
</evidence>
<protein>
    <submittedName>
        <fullName evidence="1">Uncharacterized protein</fullName>
    </submittedName>
</protein>
<comment type="caution">
    <text evidence="1">The sequence shown here is derived from an EMBL/GenBank/DDBJ whole genome shotgun (WGS) entry which is preliminary data.</text>
</comment>
<sequence length="30" mass="3392">MNGAILLIWIQISAQRNEKAANGLRLQQLK</sequence>
<name>A0A543Q2C2_ACITH</name>
<dbReference type="Proteomes" id="UP000315403">
    <property type="component" value="Unassembled WGS sequence"/>
</dbReference>